<gene>
    <name evidence="2" type="ORF">ILYODFUR_035475</name>
</gene>
<dbReference type="EMBL" id="JAHRIQ010006768">
    <property type="protein sequence ID" value="MEQ2223311.1"/>
    <property type="molecule type" value="Genomic_DNA"/>
</dbReference>
<evidence type="ECO:0000256" key="1">
    <source>
        <dbReference type="SAM" id="MobiDB-lite"/>
    </source>
</evidence>
<organism evidence="2 3">
    <name type="scientific">Ilyodon furcidens</name>
    <name type="common">goldbreast splitfin</name>
    <dbReference type="NCBI Taxonomy" id="33524"/>
    <lineage>
        <taxon>Eukaryota</taxon>
        <taxon>Metazoa</taxon>
        <taxon>Chordata</taxon>
        <taxon>Craniata</taxon>
        <taxon>Vertebrata</taxon>
        <taxon>Euteleostomi</taxon>
        <taxon>Actinopterygii</taxon>
        <taxon>Neopterygii</taxon>
        <taxon>Teleostei</taxon>
        <taxon>Neoteleostei</taxon>
        <taxon>Acanthomorphata</taxon>
        <taxon>Ovalentaria</taxon>
        <taxon>Atherinomorphae</taxon>
        <taxon>Cyprinodontiformes</taxon>
        <taxon>Goodeidae</taxon>
        <taxon>Ilyodon</taxon>
    </lineage>
</organism>
<comment type="caution">
    <text evidence="2">The sequence shown here is derived from an EMBL/GenBank/DDBJ whole genome shotgun (WGS) entry which is preliminary data.</text>
</comment>
<sequence length="109" mass="12766">MNGSQCKVLKKIVKRVCVVLREMGREERQKERQNHRHSGRAINRTVRNESANQQRASVLFDTCCFLLTQHNTLCPILVWLFNMEVHAAELLPITWKPYLVFEKFSNPGQ</sequence>
<proteinExistence type="predicted"/>
<protein>
    <submittedName>
        <fullName evidence="2">Uncharacterized protein</fullName>
    </submittedName>
</protein>
<reference evidence="2 3" key="1">
    <citation type="submission" date="2021-06" db="EMBL/GenBank/DDBJ databases">
        <authorList>
            <person name="Palmer J.M."/>
        </authorList>
    </citation>
    <scope>NUCLEOTIDE SEQUENCE [LARGE SCALE GENOMIC DNA]</scope>
    <source>
        <strain evidence="3">if_2019</strain>
        <tissue evidence="2">Muscle</tissue>
    </source>
</reference>
<feature type="region of interest" description="Disordered" evidence="1">
    <location>
        <begin position="26"/>
        <end position="48"/>
    </location>
</feature>
<keyword evidence="3" id="KW-1185">Reference proteome</keyword>
<evidence type="ECO:0000313" key="3">
    <source>
        <dbReference type="Proteomes" id="UP001482620"/>
    </source>
</evidence>
<accession>A0ABV0SU16</accession>
<dbReference type="Proteomes" id="UP001482620">
    <property type="component" value="Unassembled WGS sequence"/>
</dbReference>
<name>A0ABV0SU16_9TELE</name>
<evidence type="ECO:0000313" key="2">
    <source>
        <dbReference type="EMBL" id="MEQ2223311.1"/>
    </source>
</evidence>